<dbReference type="Proteomes" id="UP000288216">
    <property type="component" value="Unassembled WGS sequence"/>
</dbReference>
<feature type="compositionally biased region" description="Acidic residues" evidence="1">
    <location>
        <begin position="52"/>
        <end position="76"/>
    </location>
</feature>
<dbReference type="AlphaFoldDB" id="A0A401NGF1"/>
<organism evidence="2 3">
    <name type="scientific">Scyliorhinus torazame</name>
    <name type="common">Cloudy catshark</name>
    <name type="synonym">Catulus torazame</name>
    <dbReference type="NCBI Taxonomy" id="75743"/>
    <lineage>
        <taxon>Eukaryota</taxon>
        <taxon>Metazoa</taxon>
        <taxon>Chordata</taxon>
        <taxon>Craniata</taxon>
        <taxon>Vertebrata</taxon>
        <taxon>Chondrichthyes</taxon>
        <taxon>Elasmobranchii</taxon>
        <taxon>Galeomorphii</taxon>
        <taxon>Galeoidea</taxon>
        <taxon>Carcharhiniformes</taxon>
        <taxon>Scyliorhinidae</taxon>
        <taxon>Scyliorhinus</taxon>
    </lineage>
</organism>
<protein>
    <submittedName>
        <fullName evidence="2">Uncharacterized protein</fullName>
    </submittedName>
</protein>
<dbReference type="EMBL" id="BFAA01006180">
    <property type="protein sequence ID" value="GCB60000.1"/>
    <property type="molecule type" value="Genomic_DNA"/>
</dbReference>
<evidence type="ECO:0000313" key="2">
    <source>
        <dbReference type="EMBL" id="GCB60000.1"/>
    </source>
</evidence>
<reference evidence="2 3" key="1">
    <citation type="journal article" date="2018" name="Nat. Ecol. Evol.">
        <title>Shark genomes provide insights into elasmobranch evolution and the origin of vertebrates.</title>
        <authorList>
            <person name="Hara Y"/>
            <person name="Yamaguchi K"/>
            <person name="Onimaru K"/>
            <person name="Kadota M"/>
            <person name="Koyanagi M"/>
            <person name="Keeley SD"/>
            <person name="Tatsumi K"/>
            <person name="Tanaka K"/>
            <person name="Motone F"/>
            <person name="Kageyama Y"/>
            <person name="Nozu R"/>
            <person name="Adachi N"/>
            <person name="Nishimura O"/>
            <person name="Nakagawa R"/>
            <person name="Tanegashima C"/>
            <person name="Kiyatake I"/>
            <person name="Matsumoto R"/>
            <person name="Murakumo K"/>
            <person name="Nishida K"/>
            <person name="Terakita A"/>
            <person name="Kuratani S"/>
            <person name="Sato K"/>
            <person name="Hyodo S Kuraku.S."/>
        </authorList>
    </citation>
    <scope>NUCLEOTIDE SEQUENCE [LARGE SCALE GENOMIC DNA]</scope>
</reference>
<feature type="compositionally biased region" description="Basic and acidic residues" evidence="1">
    <location>
        <begin position="77"/>
        <end position="92"/>
    </location>
</feature>
<name>A0A401NGF1_SCYTO</name>
<feature type="compositionally biased region" description="Basic and acidic residues" evidence="1">
    <location>
        <begin position="35"/>
        <end position="50"/>
    </location>
</feature>
<gene>
    <name evidence="2" type="ORF">scyTo_0012654</name>
</gene>
<comment type="caution">
    <text evidence="2">The sequence shown here is derived from an EMBL/GenBank/DDBJ whole genome shotgun (WGS) entry which is preliminary data.</text>
</comment>
<keyword evidence="3" id="KW-1185">Reference proteome</keyword>
<evidence type="ECO:0000313" key="3">
    <source>
        <dbReference type="Proteomes" id="UP000288216"/>
    </source>
</evidence>
<feature type="region of interest" description="Disordered" evidence="1">
    <location>
        <begin position="35"/>
        <end position="92"/>
    </location>
</feature>
<proteinExistence type="predicted"/>
<sequence>MLSSEMRNILQSVAGPKIAFLKCVVKVRWHGSREVRPSGFENKKEDKQGVDLEGDDPLEGDSLLGEEEEVTAEEETERGGTEQRDTAAAHRRDQAWAQIRVQRVHEDAMNVSDLLIQG</sequence>
<accession>A0A401NGF1</accession>
<evidence type="ECO:0000256" key="1">
    <source>
        <dbReference type="SAM" id="MobiDB-lite"/>
    </source>
</evidence>